<dbReference type="FunCoup" id="A0A316VK35">
    <property type="interactions" value="49"/>
</dbReference>
<proteinExistence type="inferred from homology"/>
<evidence type="ECO:0000256" key="5">
    <source>
        <dbReference type="ARBA" id="ARBA00023098"/>
    </source>
</evidence>
<dbReference type="InterPro" id="IPR051593">
    <property type="entry name" value="Ergosterol_Biosynth_ERG27"/>
</dbReference>
<dbReference type="InParanoid" id="A0A316VK35"/>
<dbReference type="GeneID" id="37018705"/>
<keyword evidence="9" id="KW-1185">Reference proteome</keyword>
<comment type="similarity">
    <text evidence="6">Belongs to the short-chain dehydrogenases/reductases (SDR) family. ERG27 subfamily.</text>
</comment>
<dbReference type="PANTHER" id="PTHR43647">
    <property type="entry name" value="DEHYDROGENASE"/>
    <property type="match status" value="1"/>
</dbReference>
<keyword evidence="5" id="KW-0443">Lipid metabolism</keyword>
<evidence type="ECO:0000313" key="9">
    <source>
        <dbReference type="Proteomes" id="UP000245771"/>
    </source>
</evidence>
<keyword evidence="1" id="KW-0444">Lipid biosynthesis</keyword>
<evidence type="ECO:0000256" key="3">
    <source>
        <dbReference type="ARBA" id="ARBA00022955"/>
    </source>
</evidence>
<dbReference type="GO" id="GO:0005741">
    <property type="term" value="C:mitochondrial outer membrane"/>
    <property type="evidence" value="ECO:0007669"/>
    <property type="project" value="TreeGrafter"/>
</dbReference>
<evidence type="ECO:0000256" key="7">
    <source>
        <dbReference type="SAM" id="MobiDB-lite"/>
    </source>
</evidence>
<accession>A0A316VK35</accession>
<keyword evidence="2" id="KW-0521">NADP</keyword>
<evidence type="ECO:0000256" key="1">
    <source>
        <dbReference type="ARBA" id="ARBA00022516"/>
    </source>
</evidence>
<keyword evidence="4" id="KW-0560">Oxidoreductase</keyword>
<evidence type="ECO:0000256" key="2">
    <source>
        <dbReference type="ARBA" id="ARBA00022857"/>
    </source>
</evidence>
<dbReference type="OrthoDB" id="331544at2759"/>
<dbReference type="SUPFAM" id="SSF51735">
    <property type="entry name" value="NAD(P)-binding Rossmann-fold domains"/>
    <property type="match status" value="1"/>
</dbReference>
<dbReference type="PANTHER" id="PTHR43647:SF1">
    <property type="entry name" value="3-KETO-STEROID REDUCTASE ERG27"/>
    <property type="match status" value="1"/>
</dbReference>
<feature type="region of interest" description="Disordered" evidence="7">
    <location>
        <begin position="156"/>
        <end position="190"/>
    </location>
</feature>
<evidence type="ECO:0000256" key="4">
    <source>
        <dbReference type="ARBA" id="ARBA00023002"/>
    </source>
</evidence>
<evidence type="ECO:0008006" key="10">
    <source>
        <dbReference type="Google" id="ProtNLM"/>
    </source>
</evidence>
<keyword evidence="3" id="KW-0752">Steroid biosynthesis</keyword>
<sequence>MATSSSSKQTDKSPRPVIVITGANSGVGFGLAQRLLVQLSSPTPSDTLPTHPHLTKRDITVPPTPFAAPEGCTLVMACRNAMKAHRARAQLLNLLHYLEELPDEAETPTHIPVAVLDQSTDIKINGHIDEDADPALVAQAMEASLRRRRRRNAAISNAKENGFSVAGEGSEPKDLTRDPRTGRTYSMREREAKARGRYRRRFVAGTKIEIQAIDLGSMASALQCAKDITARHGYVTHVVMNAGSAAFTGINWPHAIWMMMINFHKAVTYPAYKTQRAGDVGKDGYGWVWQANVGAHYILARALLPALRATPYSTPSRIIWTSSLEASEAAYDPTDFQCTDKAKSPYPYESVKYQCELAAHGLEDLLNKRRLRTEPGTPLIDEAGSYLDMRGANHAGHTMEPKSLLAHPGVVASSIFAECLNAFLAAMMHLAFYFARWTFSQHHCIEGYKGAIAASHVALAPLPLLDPNARYGSQCDWHGREYVFKGQKLAWNAEEPSGLAKEAKTSIVEKYLKRNTNHGLPARPSEVVNALSRDLIIRCEGVARSVWKQAHDGALAPFGELEMEE</sequence>
<dbReference type="GO" id="GO:0000253">
    <property type="term" value="F:3-beta-hydroxysteroid 3-dehydrogenase (NADP+) activity"/>
    <property type="evidence" value="ECO:0007669"/>
    <property type="project" value="TreeGrafter"/>
</dbReference>
<dbReference type="Proteomes" id="UP000245771">
    <property type="component" value="Unassembled WGS sequence"/>
</dbReference>
<dbReference type="GO" id="GO:0005789">
    <property type="term" value="C:endoplasmic reticulum membrane"/>
    <property type="evidence" value="ECO:0007669"/>
    <property type="project" value="TreeGrafter"/>
</dbReference>
<evidence type="ECO:0000256" key="6">
    <source>
        <dbReference type="ARBA" id="ARBA00023593"/>
    </source>
</evidence>
<dbReference type="RefSeq" id="XP_025358254.1">
    <property type="nucleotide sequence ID" value="XM_025496924.1"/>
</dbReference>
<dbReference type="STRING" id="1280837.A0A316VK35"/>
<dbReference type="Gene3D" id="3.40.50.720">
    <property type="entry name" value="NAD(P)-binding Rossmann-like Domain"/>
    <property type="match status" value="1"/>
</dbReference>
<reference evidence="8 9" key="1">
    <citation type="journal article" date="2018" name="Mol. Biol. Evol.">
        <title>Broad Genomic Sampling Reveals a Smut Pathogenic Ancestry of the Fungal Clade Ustilaginomycotina.</title>
        <authorList>
            <person name="Kijpornyongpan T."/>
            <person name="Mondo S.J."/>
            <person name="Barry K."/>
            <person name="Sandor L."/>
            <person name="Lee J."/>
            <person name="Lipzen A."/>
            <person name="Pangilinan J."/>
            <person name="LaButti K."/>
            <person name="Hainaut M."/>
            <person name="Henrissat B."/>
            <person name="Grigoriev I.V."/>
            <person name="Spatafora J.W."/>
            <person name="Aime M.C."/>
        </authorList>
    </citation>
    <scope>NUCLEOTIDE SEQUENCE [LARGE SCALE GENOMIC DNA]</scope>
    <source>
        <strain evidence="8 9">MCA 3882</strain>
    </source>
</reference>
<name>A0A316VK35_9BASI</name>
<evidence type="ECO:0000313" key="8">
    <source>
        <dbReference type="EMBL" id="PWN37952.1"/>
    </source>
</evidence>
<dbReference type="GO" id="GO:0005811">
    <property type="term" value="C:lipid droplet"/>
    <property type="evidence" value="ECO:0007669"/>
    <property type="project" value="TreeGrafter"/>
</dbReference>
<feature type="compositionally biased region" description="Basic and acidic residues" evidence="7">
    <location>
        <begin position="170"/>
        <end position="190"/>
    </location>
</feature>
<organism evidence="8 9">
    <name type="scientific">Meira miltonrushii</name>
    <dbReference type="NCBI Taxonomy" id="1280837"/>
    <lineage>
        <taxon>Eukaryota</taxon>
        <taxon>Fungi</taxon>
        <taxon>Dikarya</taxon>
        <taxon>Basidiomycota</taxon>
        <taxon>Ustilaginomycotina</taxon>
        <taxon>Exobasidiomycetes</taxon>
        <taxon>Exobasidiales</taxon>
        <taxon>Brachybasidiaceae</taxon>
        <taxon>Meira</taxon>
    </lineage>
</organism>
<gene>
    <name evidence="8" type="ORF">FA14DRAFT_131016</name>
</gene>
<protein>
    <recommendedName>
        <fullName evidence="10">NAD(P)-binding protein</fullName>
    </recommendedName>
</protein>
<dbReference type="InterPro" id="IPR036291">
    <property type="entry name" value="NAD(P)-bd_dom_sf"/>
</dbReference>
<dbReference type="AlphaFoldDB" id="A0A316VK35"/>
<dbReference type="EMBL" id="KZ819602">
    <property type="protein sequence ID" value="PWN37952.1"/>
    <property type="molecule type" value="Genomic_DNA"/>
</dbReference>
<dbReference type="GO" id="GO:0006694">
    <property type="term" value="P:steroid biosynthetic process"/>
    <property type="evidence" value="ECO:0007669"/>
    <property type="project" value="UniProtKB-KW"/>
</dbReference>
<feature type="non-terminal residue" evidence="8">
    <location>
        <position position="565"/>
    </location>
</feature>